<evidence type="ECO:0000259" key="1">
    <source>
        <dbReference type="Pfam" id="PF04230"/>
    </source>
</evidence>
<gene>
    <name evidence="2" type="ordered locus">CNE_2c14020</name>
</gene>
<feature type="domain" description="Polysaccharide pyruvyl transferase" evidence="1">
    <location>
        <begin position="86"/>
        <end position="338"/>
    </location>
</feature>
<dbReference type="HOGENOM" id="CLU_039510_0_1_4"/>
<name>F8GNR6_CUPNN</name>
<dbReference type="RefSeq" id="WP_013953058.1">
    <property type="nucleotide sequence ID" value="NC_015723.1"/>
</dbReference>
<accession>F8GNR6</accession>
<dbReference type="PANTHER" id="PTHR36836">
    <property type="entry name" value="COLANIC ACID BIOSYNTHESIS PROTEIN WCAK"/>
    <property type="match status" value="1"/>
</dbReference>
<organism evidence="2 3">
    <name type="scientific">Cupriavidus necator (strain ATCC 43291 / DSM 13513 / CCUG 52238 / LMG 8453 / N-1)</name>
    <name type="common">Ralstonia eutropha</name>
    <dbReference type="NCBI Taxonomy" id="1042878"/>
    <lineage>
        <taxon>Bacteria</taxon>
        <taxon>Pseudomonadati</taxon>
        <taxon>Pseudomonadota</taxon>
        <taxon>Betaproteobacteria</taxon>
        <taxon>Burkholderiales</taxon>
        <taxon>Burkholderiaceae</taxon>
        <taxon>Cupriavidus</taxon>
    </lineage>
</organism>
<dbReference type="EMBL" id="CP002878">
    <property type="protein sequence ID" value="AEI80365.1"/>
    <property type="molecule type" value="Genomic_DNA"/>
</dbReference>
<dbReference type="KEGG" id="cnc:CNE_2c14020"/>
<reference evidence="2 3" key="1">
    <citation type="journal article" date="2011" name="J. Bacteriol.">
        <title>Complete genome sequence of the type strain Cupriavidus necator N-1.</title>
        <authorList>
            <person name="Poehlein A."/>
            <person name="Kusian B."/>
            <person name="Friedrich B."/>
            <person name="Daniel R."/>
            <person name="Bowien B."/>
        </authorList>
    </citation>
    <scope>NUCLEOTIDE SEQUENCE [LARGE SCALE GENOMIC DNA]</scope>
    <source>
        <strain evidence="3">ATCC 43291 / DSM 13513 / CCUG 52238 / LMG 8453 / N-1</strain>
    </source>
</reference>
<evidence type="ECO:0000313" key="3">
    <source>
        <dbReference type="Proteomes" id="UP000006798"/>
    </source>
</evidence>
<dbReference type="AlphaFoldDB" id="F8GNR6"/>
<sequence length="411" mass="45900">MKVLVVNAYGRSNRGDSVLLDECVAEIRAWNPEAAISAAVFEGADNARLVHPDIAWSERIGNAPGGKVRTLCLLLASWLATVPGLRRLEKLLPPEQQNTLNAMRECNVVVSAPGGYIHDTNFAYIIALFHIELAARLQKAVVLGPQSIGPLHGRFARWLARRVLARVSYLCPRESYSANFLVRDLGIPERKIYRTGDSAFWNDRVEEESAVVTPELLRLGLAEGKPILGITVVGWTFPRHAQPNAAYDSYVAAVAEIADRMSLEYGVLPVIFNQVSDDLPTALLVKKRAKSRIVVDEKSHEPWILRALIRRSTIFIGTRFHSCIFSMMAGRPTFAISYLPKTEYIMSDLQLGNRSTPIDDVDVNRVVEKLSDDLNDLARAELEISSAVSAYQRNFSRLQDVMRSINPEYEE</sequence>
<dbReference type="GeneID" id="34307082"/>
<dbReference type="PANTHER" id="PTHR36836:SF1">
    <property type="entry name" value="COLANIC ACID BIOSYNTHESIS PROTEIN WCAK"/>
    <property type="match status" value="1"/>
</dbReference>
<dbReference type="InterPro" id="IPR007345">
    <property type="entry name" value="Polysacch_pyruvyl_Trfase"/>
</dbReference>
<dbReference type="Pfam" id="PF04230">
    <property type="entry name" value="PS_pyruv_trans"/>
    <property type="match status" value="1"/>
</dbReference>
<evidence type="ECO:0000313" key="2">
    <source>
        <dbReference type="EMBL" id="AEI80365.1"/>
    </source>
</evidence>
<dbReference type="Proteomes" id="UP000006798">
    <property type="component" value="Chromosome 2"/>
</dbReference>
<proteinExistence type="predicted"/>
<protein>
    <recommendedName>
        <fullName evidence="1">Polysaccharide pyruvyl transferase domain-containing protein</fullName>
    </recommendedName>
</protein>